<gene>
    <name evidence="1" type="ORF">HK413_00480</name>
</gene>
<accession>A0ABX1W0C4</accession>
<evidence type="ECO:0000313" key="2">
    <source>
        <dbReference type="Proteomes" id="UP000566071"/>
    </source>
</evidence>
<proteinExistence type="predicted"/>
<keyword evidence="2" id="KW-1185">Reference proteome</keyword>
<sequence length="115" mass="13548">MEKYAIIALTDGQAFKPVMKNVSRMTTDEIGQLNYSKLPFFLLGDAFSMFNRPWFMIVDNYLILANSESELKSYSDTYINHKYQSKIQQYNQFNNWWPNEAMLHGILTLKMPSPY</sequence>
<reference evidence="1 2" key="1">
    <citation type="submission" date="2020-05" db="EMBL/GenBank/DDBJ databases">
        <authorList>
            <person name="Khan S.A."/>
            <person name="Jeon C.O."/>
            <person name="Chun B.H."/>
        </authorList>
    </citation>
    <scope>NUCLEOTIDE SEQUENCE [LARGE SCALE GENOMIC DNA]</scope>
    <source>
        <strain evidence="1 2">S1162</strain>
    </source>
</reference>
<name>A0ABX1W0C4_9SPHI</name>
<comment type="caution">
    <text evidence="1">The sequence shown here is derived from an EMBL/GenBank/DDBJ whole genome shotgun (WGS) entry which is preliminary data.</text>
</comment>
<dbReference type="EMBL" id="JABFCR010000001">
    <property type="protein sequence ID" value="NNU33048.1"/>
    <property type="molecule type" value="Genomic_DNA"/>
</dbReference>
<protein>
    <submittedName>
        <fullName evidence="1">Uncharacterized protein</fullName>
    </submittedName>
</protein>
<evidence type="ECO:0000313" key="1">
    <source>
        <dbReference type="EMBL" id="NNU33048.1"/>
    </source>
</evidence>
<organism evidence="1 2">
    <name type="scientific">Mucilaginibacter humi</name>
    <dbReference type="NCBI Taxonomy" id="2732510"/>
    <lineage>
        <taxon>Bacteria</taxon>
        <taxon>Pseudomonadati</taxon>
        <taxon>Bacteroidota</taxon>
        <taxon>Sphingobacteriia</taxon>
        <taxon>Sphingobacteriales</taxon>
        <taxon>Sphingobacteriaceae</taxon>
        <taxon>Mucilaginibacter</taxon>
    </lineage>
</organism>
<dbReference type="Proteomes" id="UP000566071">
    <property type="component" value="Unassembled WGS sequence"/>
</dbReference>
<dbReference type="RefSeq" id="WP_175268749.1">
    <property type="nucleotide sequence ID" value="NZ_JABFCR010000001.1"/>
</dbReference>